<sequence>MDINHIPPCTIGTPARPLHHRASPRLWALLGPVVVGTAFAQTPQQPPLQEPLQTPVDSSRQPSRPVSTDSPPAIGARTDATPTPVPGEVAPLNSLAGVTPDYRIGANDLLEFDVFGVPDMKRSVRVNATGAVSLPLIGSVQLAGLTAQQAEALLASKYRENYLQNPQVSLFIKEFTTQRITIEGAVAKPGIYPVTGPLTLLRALALAGGGAQYAELNEIMLFRNTRGQPSEPAVFDLEKIRSGEVPDPAIQSDDVIVVKRNASRTALRDSLFRDILDTLNPFK</sequence>
<dbReference type="PANTHER" id="PTHR33619">
    <property type="entry name" value="POLYSACCHARIDE EXPORT PROTEIN GFCE-RELATED"/>
    <property type="match status" value="1"/>
</dbReference>
<accession>A0ABV7VWT7</accession>
<dbReference type="Pfam" id="PF02563">
    <property type="entry name" value="Poly_export"/>
    <property type="match status" value="1"/>
</dbReference>
<keyword evidence="6" id="KW-1185">Reference proteome</keyword>
<dbReference type="PANTHER" id="PTHR33619:SF3">
    <property type="entry name" value="POLYSACCHARIDE EXPORT PROTEIN GFCE-RELATED"/>
    <property type="match status" value="1"/>
</dbReference>
<proteinExistence type="predicted"/>
<evidence type="ECO:0000259" key="3">
    <source>
        <dbReference type="Pfam" id="PF02563"/>
    </source>
</evidence>
<feature type="domain" description="Soluble ligand binding" evidence="4">
    <location>
        <begin position="180"/>
        <end position="231"/>
    </location>
</feature>
<dbReference type="InterPro" id="IPR003715">
    <property type="entry name" value="Poly_export_N"/>
</dbReference>
<evidence type="ECO:0000259" key="4">
    <source>
        <dbReference type="Pfam" id="PF10531"/>
    </source>
</evidence>
<feature type="region of interest" description="Disordered" evidence="2">
    <location>
        <begin position="43"/>
        <end position="88"/>
    </location>
</feature>
<dbReference type="RefSeq" id="WP_382169568.1">
    <property type="nucleotide sequence ID" value="NZ_JBHRXX010000001.1"/>
</dbReference>
<dbReference type="InterPro" id="IPR049712">
    <property type="entry name" value="Poly_export"/>
</dbReference>
<dbReference type="Gene3D" id="3.10.560.10">
    <property type="entry name" value="Outer membrane lipoprotein wza domain like"/>
    <property type="match status" value="1"/>
</dbReference>
<evidence type="ECO:0000256" key="1">
    <source>
        <dbReference type="ARBA" id="ARBA00022729"/>
    </source>
</evidence>
<dbReference type="InterPro" id="IPR019554">
    <property type="entry name" value="Soluble_ligand-bd"/>
</dbReference>
<feature type="domain" description="Polysaccharide export protein N-terminal" evidence="3">
    <location>
        <begin position="98"/>
        <end position="172"/>
    </location>
</feature>
<evidence type="ECO:0000313" key="6">
    <source>
        <dbReference type="Proteomes" id="UP001595729"/>
    </source>
</evidence>
<dbReference type="EMBL" id="JBHRXX010000001">
    <property type="protein sequence ID" value="MFC3681984.1"/>
    <property type="molecule type" value="Genomic_DNA"/>
</dbReference>
<protein>
    <submittedName>
        <fullName evidence="5">Polysaccharide biosynthesis/export family protein</fullName>
    </submittedName>
</protein>
<evidence type="ECO:0000313" key="5">
    <source>
        <dbReference type="EMBL" id="MFC3681984.1"/>
    </source>
</evidence>
<dbReference type="Pfam" id="PF10531">
    <property type="entry name" value="SLBB"/>
    <property type="match status" value="1"/>
</dbReference>
<reference evidence="6" key="1">
    <citation type="journal article" date="2019" name="Int. J. Syst. Evol. Microbiol.">
        <title>The Global Catalogue of Microorganisms (GCM) 10K type strain sequencing project: providing services to taxonomists for standard genome sequencing and annotation.</title>
        <authorList>
            <consortium name="The Broad Institute Genomics Platform"/>
            <consortium name="The Broad Institute Genome Sequencing Center for Infectious Disease"/>
            <person name="Wu L."/>
            <person name="Ma J."/>
        </authorList>
    </citation>
    <scope>NUCLEOTIDE SEQUENCE [LARGE SCALE GENOMIC DNA]</scope>
    <source>
        <strain evidence="6">KCTC 42501</strain>
    </source>
</reference>
<dbReference type="Proteomes" id="UP001595729">
    <property type="component" value="Unassembled WGS sequence"/>
</dbReference>
<evidence type="ECO:0000256" key="2">
    <source>
        <dbReference type="SAM" id="MobiDB-lite"/>
    </source>
</evidence>
<organism evidence="5 6">
    <name type="scientific">Hydrogenophaga luteola</name>
    <dbReference type="NCBI Taxonomy" id="1591122"/>
    <lineage>
        <taxon>Bacteria</taxon>
        <taxon>Pseudomonadati</taxon>
        <taxon>Pseudomonadota</taxon>
        <taxon>Betaproteobacteria</taxon>
        <taxon>Burkholderiales</taxon>
        <taxon>Comamonadaceae</taxon>
        <taxon>Hydrogenophaga</taxon>
    </lineage>
</organism>
<name>A0ABV7VWT7_9BURK</name>
<gene>
    <name evidence="5" type="ORF">ACFOPI_00175</name>
</gene>
<feature type="compositionally biased region" description="Polar residues" evidence="2">
    <location>
        <begin position="56"/>
        <end position="70"/>
    </location>
</feature>
<comment type="caution">
    <text evidence="5">The sequence shown here is derived from an EMBL/GenBank/DDBJ whole genome shotgun (WGS) entry which is preliminary data.</text>
</comment>
<keyword evidence="1" id="KW-0732">Signal</keyword>